<organism evidence="2 3">
    <name type="scientific">Micromonospora carbonacea</name>
    <dbReference type="NCBI Taxonomy" id="47853"/>
    <lineage>
        <taxon>Bacteria</taxon>
        <taxon>Bacillati</taxon>
        <taxon>Actinomycetota</taxon>
        <taxon>Actinomycetes</taxon>
        <taxon>Micromonosporales</taxon>
        <taxon>Micromonosporaceae</taxon>
        <taxon>Micromonospora</taxon>
    </lineage>
</organism>
<dbReference type="Pfam" id="PF19953">
    <property type="entry name" value="EACC1"/>
    <property type="match status" value="1"/>
</dbReference>
<proteinExistence type="predicted"/>
<evidence type="ECO:0000313" key="2">
    <source>
        <dbReference type="EMBL" id="SCF32352.1"/>
    </source>
</evidence>
<keyword evidence="3" id="KW-1185">Reference proteome</keyword>
<name>A0A1C4ZH75_9ACTN</name>
<dbReference type="RefSeq" id="WP_074475907.1">
    <property type="nucleotide sequence ID" value="NZ_FMCT01000008.1"/>
</dbReference>
<keyword evidence="1" id="KW-1133">Transmembrane helix</keyword>
<gene>
    <name evidence="2" type="ORF">GA0070563_108181</name>
</gene>
<sequence length="130" mass="13621">MQQLRISIDGDGTGDEARSLQDWLLDVPELRGRLTAAQAPPPPGKLGPVLEAVLVALGPGGAAAAAAAAVVAWIRHRSSDVTVRITRADGAEVEVTATRVRKLDQAALRAETDRLAALLGRELPPTPPRP</sequence>
<dbReference type="Proteomes" id="UP000183585">
    <property type="component" value="Unassembled WGS sequence"/>
</dbReference>
<reference evidence="3" key="1">
    <citation type="submission" date="2016-06" db="EMBL/GenBank/DDBJ databases">
        <authorList>
            <person name="Varghese N."/>
            <person name="Submissions Spin"/>
        </authorList>
    </citation>
    <scope>NUCLEOTIDE SEQUENCE [LARGE SCALE GENOMIC DNA]</scope>
    <source>
        <strain evidence="3">DSM 43168</strain>
    </source>
</reference>
<keyword evidence="1" id="KW-0812">Transmembrane</keyword>
<accession>A0A1C4ZH75</accession>
<evidence type="ECO:0000313" key="3">
    <source>
        <dbReference type="Proteomes" id="UP000183585"/>
    </source>
</evidence>
<dbReference type="EMBL" id="FMCT01000008">
    <property type="protein sequence ID" value="SCF32352.1"/>
    <property type="molecule type" value="Genomic_DNA"/>
</dbReference>
<protein>
    <submittedName>
        <fullName evidence="2">Uncharacterized protein</fullName>
    </submittedName>
</protein>
<feature type="transmembrane region" description="Helical" evidence="1">
    <location>
        <begin position="52"/>
        <end position="74"/>
    </location>
</feature>
<dbReference type="InterPro" id="IPR045428">
    <property type="entry name" value="EACC1"/>
</dbReference>
<evidence type="ECO:0000256" key="1">
    <source>
        <dbReference type="SAM" id="Phobius"/>
    </source>
</evidence>
<dbReference type="AlphaFoldDB" id="A0A1C4ZH75"/>
<keyword evidence="1" id="KW-0472">Membrane</keyword>